<proteinExistence type="predicted"/>
<keyword evidence="1" id="KW-1133">Transmembrane helix</keyword>
<dbReference type="InterPro" id="IPR036197">
    <property type="entry name" value="NarG-like_sf"/>
</dbReference>
<dbReference type="Proteomes" id="UP000277811">
    <property type="component" value="Unassembled WGS sequence"/>
</dbReference>
<protein>
    <recommendedName>
        <fullName evidence="4">Nitrate reductase gamma subunit</fullName>
    </recommendedName>
</protein>
<feature type="transmembrane region" description="Helical" evidence="1">
    <location>
        <begin position="196"/>
        <end position="219"/>
    </location>
</feature>
<keyword evidence="3" id="KW-1185">Reference proteome</keyword>
<evidence type="ECO:0000313" key="2">
    <source>
        <dbReference type="EMBL" id="VBB05913.1"/>
    </source>
</evidence>
<feature type="transmembrane region" description="Helical" evidence="1">
    <location>
        <begin position="122"/>
        <end position="140"/>
    </location>
</feature>
<feature type="transmembrane region" description="Helical" evidence="1">
    <location>
        <begin position="160"/>
        <end position="184"/>
    </location>
</feature>
<name>A0A498R6X1_9FIRM</name>
<dbReference type="SUPFAM" id="SSF103501">
    <property type="entry name" value="Respiratory nitrate reductase 1 gamma chain"/>
    <property type="match status" value="1"/>
</dbReference>
<sequence length="334" mass="37954">MLILPGQETAREILAVHGVMIMGISWFIGGPFLYIAVVVFLYKTVLTVWGYITMPRHLRWDIYPVPHQGRIGSKYQQVDFTGLKPPVFFMDELKEMLQEMLFIKRAWVNNPRVWKGSFPLHMGFYFGFAWIVLIAIGAVFELNGLPVAAAAPLWGRLLFYLTLAAGSIGFAAGLGGSLVLLWLRTTDEDMRYMSDYVSYINLGLMILLFGSGLAALLFADPSFAVDRAHMAGLLTLRPAAVKEPLLLFRMLIFGLFLLYLPFNRMMHFVGKYFFYHDIMWDDASMKRGSAMETDVAAYLNYRVTWSGAHVRQGESWLDQVAGEASREEDQNEKE</sequence>
<dbReference type="AlphaFoldDB" id="A0A498R6X1"/>
<evidence type="ECO:0000313" key="3">
    <source>
        <dbReference type="Proteomes" id="UP000277811"/>
    </source>
</evidence>
<organism evidence="2 3">
    <name type="scientific">Lucifera butyrica</name>
    <dbReference type="NCBI Taxonomy" id="1351585"/>
    <lineage>
        <taxon>Bacteria</taxon>
        <taxon>Bacillati</taxon>
        <taxon>Bacillota</taxon>
        <taxon>Negativicutes</taxon>
        <taxon>Veillonellales</taxon>
        <taxon>Veillonellaceae</taxon>
        <taxon>Lucifera</taxon>
    </lineage>
</organism>
<reference evidence="2 3" key="1">
    <citation type="submission" date="2018-06" db="EMBL/GenBank/DDBJ databases">
        <authorList>
            <person name="Strepis N."/>
        </authorList>
    </citation>
    <scope>NUCLEOTIDE SEQUENCE [LARGE SCALE GENOMIC DNA]</scope>
    <source>
        <strain evidence="2">LUCI</strain>
    </source>
</reference>
<evidence type="ECO:0008006" key="4">
    <source>
        <dbReference type="Google" id="ProtNLM"/>
    </source>
</evidence>
<keyword evidence="1" id="KW-0472">Membrane</keyword>
<evidence type="ECO:0000256" key="1">
    <source>
        <dbReference type="SAM" id="Phobius"/>
    </source>
</evidence>
<accession>A0A498R6X1</accession>
<keyword evidence="1" id="KW-0812">Transmembrane</keyword>
<dbReference type="EMBL" id="UPPP01000060">
    <property type="protein sequence ID" value="VBB05913.1"/>
    <property type="molecule type" value="Genomic_DNA"/>
</dbReference>
<gene>
    <name evidence="2" type="ORF">LUCI_1124</name>
</gene>
<dbReference type="Gene3D" id="1.20.950.20">
    <property type="entry name" value="Transmembrane di-heme cytochromes, Chain C"/>
    <property type="match status" value="1"/>
</dbReference>
<feature type="transmembrane region" description="Helical" evidence="1">
    <location>
        <begin position="245"/>
        <end position="262"/>
    </location>
</feature>